<dbReference type="AlphaFoldDB" id="A0A4T0WUW7"/>
<dbReference type="OrthoDB" id="512915at2759"/>
<dbReference type="PANTHER" id="PTHR31010">
    <property type="entry name" value="RAN-SPECIFIC GTPASE-ACTIVATING PROTEIN 30-RELATED"/>
    <property type="match status" value="1"/>
</dbReference>
<feature type="region of interest" description="Disordered" evidence="1">
    <location>
        <begin position="347"/>
        <end position="372"/>
    </location>
</feature>
<dbReference type="InterPro" id="IPR008812">
    <property type="entry name" value="Ran_GTP-bd-rel"/>
</dbReference>
<evidence type="ECO:0008006" key="4">
    <source>
        <dbReference type="Google" id="ProtNLM"/>
    </source>
</evidence>
<dbReference type="GO" id="GO:0005634">
    <property type="term" value="C:nucleus"/>
    <property type="evidence" value="ECO:0007669"/>
    <property type="project" value="TreeGrafter"/>
</dbReference>
<accession>A0A4T0WUW7</accession>
<gene>
    <name evidence="2" type="ORF">CANINC_004852</name>
</gene>
<reference evidence="2 3" key="1">
    <citation type="journal article" date="2019" name="Front. Genet.">
        <title>Whole-Genome Sequencing of the Opportunistic Yeast Pathogen Candida inconspicua Uncovers Its Hybrid Origin.</title>
        <authorList>
            <person name="Mixao V."/>
            <person name="Hansen A.P."/>
            <person name="Saus E."/>
            <person name="Boekhout T."/>
            <person name="Lass-Florl C."/>
            <person name="Gabaldon T."/>
        </authorList>
    </citation>
    <scope>NUCLEOTIDE SEQUENCE [LARGE SCALE GENOMIC DNA]</scope>
    <source>
        <strain evidence="2 3">CBS 180</strain>
    </source>
</reference>
<comment type="caution">
    <text evidence="2">The sequence shown here is derived from an EMBL/GenBank/DDBJ whole genome shotgun (WGS) entry which is preliminary data.</text>
</comment>
<protein>
    <recommendedName>
        <fullName evidence="4">Ran-specific GTPase-activating protein 30</fullName>
    </recommendedName>
</protein>
<organism evidence="2 3">
    <name type="scientific">Pichia inconspicua</name>
    <dbReference type="NCBI Taxonomy" id="52247"/>
    <lineage>
        <taxon>Eukaryota</taxon>
        <taxon>Fungi</taxon>
        <taxon>Dikarya</taxon>
        <taxon>Ascomycota</taxon>
        <taxon>Saccharomycotina</taxon>
        <taxon>Pichiomycetes</taxon>
        <taxon>Pichiales</taxon>
        <taxon>Pichiaceae</taxon>
        <taxon>Pichia</taxon>
    </lineage>
</organism>
<dbReference type="Proteomes" id="UP000307173">
    <property type="component" value="Unassembled WGS sequence"/>
</dbReference>
<dbReference type="GO" id="GO:0030695">
    <property type="term" value="F:GTPase regulator activity"/>
    <property type="evidence" value="ECO:0007669"/>
    <property type="project" value="TreeGrafter"/>
</dbReference>
<keyword evidence="3" id="KW-1185">Reference proteome</keyword>
<dbReference type="Pfam" id="PF05508">
    <property type="entry name" value="Ran-binding"/>
    <property type="match status" value="1"/>
</dbReference>
<sequence>MDQLISKAGSTLVTFAVRSGIQVASTYVIKSVSNLIDHVPHQEKSRLERKRNELQNKIETLTFSIDVIQILAARGNSNLDSMLRLTDYLKQDIEDFNSDISTTLSDNDNKKLNVDSVKLIEKSIDELVSKIDNIVPLLSLVLTTYGTSSINNFHDYVSPGRLLNAVVLVDKSNQKFKSKNVEVVVGPKFSTTFYNIFYNPQPSGESKIIWREKFAKSAFKVVRIPDETSEFAYDIRISEDFDDGRYHDESAETPDTKVFDIRQITKVFFSASGRLLKLSDNPAPVLVLKLRKTTRTGIDKKLEEEFEPIEELDNNFEWIAIGDHPGNNNQSDQSSEELDLLEDELGDSDIKKGESNDDDDDDDDDDDNNGSLFEDAVEFDEDALDRTVGQFGLNNGSRISLLEYLIRLCTLQANDQTDILNVKDERLRLYLSDENYAANKATKIPALSKKMESLKI</sequence>
<evidence type="ECO:0000313" key="2">
    <source>
        <dbReference type="EMBL" id="TID13590.1"/>
    </source>
</evidence>
<evidence type="ECO:0000256" key="1">
    <source>
        <dbReference type="SAM" id="MobiDB-lite"/>
    </source>
</evidence>
<dbReference type="PANTHER" id="PTHR31010:SF2">
    <property type="entry name" value="RAN-SPECIFIC GTPASE-ACTIVATING PROTEIN 30"/>
    <property type="match status" value="1"/>
</dbReference>
<feature type="compositionally biased region" description="Acidic residues" evidence="1">
    <location>
        <begin position="356"/>
        <end position="368"/>
    </location>
</feature>
<evidence type="ECO:0000313" key="3">
    <source>
        <dbReference type="Proteomes" id="UP000307173"/>
    </source>
</evidence>
<dbReference type="GO" id="GO:0005737">
    <property type="term" value="C:cytoplasm"/>
    <property type="evidence" value="ECO:0007669"/>
    <property type="project" value="TreeGrafter"/>
</dbReference>
<proteinExistence type="predicted"/>
<name>A0A4T0WUW7_9ASCO</name>
<dbReference type="EMBL" id="SELW01000676">
    <property type="protein sequence ID" value="TID13590.1"/>
    <property type="molecule type" value="Genomic_DNA"/>
</dbReference>